<evidence type="ECO:0008006" key="3">
    <source>
        <dbReference type="Google" id="ProtNLM"/>
    </source>
</evidence>
<evidence type="ECO:0000313" key="1">
    <source>
        <dbReference type="EMBL" id="GIF04733.1"/>
    </source>
</evidence>
<dbReference type="SUPFAM" id="SSF103032">
    <property type="entry name" value="Hypothetical protein YwqG"/>
    <property type="match status" value="1"/>
</dbReference>
<evidence type="ECO:0000313" key="2">
    <source>
        <dbReference type="Proteomes" id="UP000629619"/>
    </source>
</evidence>
<organism evidence="1 2">
    <name type="scientific">Actinoplanes siamensis</name>
    <dbReference type="NCBI Taxonomy" id="1223317"/>
    <lineage>
        <taxon>Bacteria</taxon>
        <taxon>Bacillati</taxon>
        <taxon>Actinomycetota</taxon>
        <taxon>Actinomycetes</taxon>
        <taxon>Micromonosporales</taxon>
        <taxon>Micromonosporaceae</taxon>
        <taxon>Actinoplanes</taxon>
    </lineage>
</organism>
<accession>A0A919TJQ9</accession>
<sequence length="339" mass="37017">MLPRVPLTSLPPLDLVRLFPGIEAYARTATRLHPRPGVPSVSGSHVGGMLLWPQHEPWPTCPGPHLIRTEIPVPPQVAAMLMMPGPETLVALEQQVPGFAGVRTTEAGTVVLGTEVVSEPAGSPLVPLAQLHAADVPDLRCPAGTDVLQVLWCPNEHPGDSPTGPPVLLKWRTASSVVDPLDAPPAPLVVSDEDYLPRPCVLHPEQITEYPWWRELPDELGRRIRAFDDTRRFGEHGYYSASRAPGWKVGGCPNWEVSDPIPMDCPHCHQSMELLLTLDPTESGAGGAWLPVEESHLQPSHIDPEWKAAHEPTGVSVGRRLRIFVCLTCPDTPIRQNLQ</sequence>
<proteinExistence type="predicted"/>
<keyword evidence="2" id="KW-1185">Reference proteome</keyword>
<dbReference type="EMBL" id="BOMW01000020">
    <property type="protein sequence ID" value="GIF04733.1"/>
    <property type="molecule type" value="Genomic_DNA"/>
</dbReference>
<dbReference type="Proteomes" id="UP000629619">
    <property type="component" value="Unassembled WGS sequence"/>
</dbReference>
<gene>
    <name evidence="1" type="ORF">Asi03nite_22710</name>
</gene>
<dbReference type="InterPro" id="IPR035948">
    <property type="entry name" value="YwqG-like_sf"/>
</dbReference>
<name>A0A919TJQ9_9ACTN</name>
<comment type="caution">
    <text evidence="1">The sequence shown here is derived from an EMBL/GenBank/DDBJ whole genome shotgun (WGS) entry which is preliminary data.</text>
</comment>
<reference evidence="1" key="1">
    <citation type="submission" date="2021-01" db="EMBL/GenBank/DDBJ databases">
        <title>Whole genome shotgun sequence of Actinoplanes siamensis NBRC 109076.</title>
        <authorList>
            <person name="Komaki H."/>
            <person name="Tamura T."/>
        </authorList>
    </citation>
    <scope>NUCLEOTIDE SEQUENCE</scope>
    <source>
        <strain evidence="1">NBRC 109076</strain>
    </source>
</reference>
<protein>
    <recommendedName>
        <fullName evidence="3">DUF1963 domain-containing protein</fullName>
    </recommendedName>
</protein>
<dbReference type="Gene3D" id="2.30.320.10">
    <property type="entry name" value="YwqG-like"/>
    <property type="match status" value="1"/>
</dbReference>
<dbReference type="AlphaFoldDB" id="A0A919TJQ9"/>